<name>A0A1I8C0R7_MELHA</name>
<evidence type="ECO:0000313" key="2">
    <source>
        <dbReference type="Proteomes" id="UP000095281"/>
    </source>
</evidence>
<accession>A0A1I8C0R7</accession>
<keyword evidence="2" id="KW-1185">Reference proteome</keyword>
<dbReference type="WBParaSite" id="MhA1_Contig824.frz3.gene17">
    <property type="protein sequence ID" value="MhA1_Contig824.frz3.gene17"/>
    <property type="gene ID" value="MhA1_Contig824.frz3.gene17"/>
</dbReference>
<proteinExistence type="predicted"/>
<dbReference type="Proteomes" id="UP000095281">
    <property type="component" value="Unplaced"/>
</dbReference>
<evidence type="ECO:0000313" key="3">
    <source>
        <dbReference type="WBParaSite" id="MhA1_Contig824.frz3.gene17"/>
    </source>
</evidence>
<sequence>MDDQKCQNPSTSNLIDQQQLNNNNLIIKTNKDLINCFNKNSPEKQQNNENNKELFGVII</sequence>
<protein>
    <submittedName>
        <fullName evidence="3">Uncharacterized protein</fullName>
    </submittedName>
</protein>
<feature type="compositionally biased region" description="Low complexity" evidence="1">
    <location>
        <begin position="38"/>
        <end position="49"/>
    </location>
</feature>
<evidence type="ECO:0000256" key="1">
    <source>
        <dbReference type="SAM" id="MobiDB-lite"/>
    </source>
</evidence>
<reference evidence="3" key="1">
    <citation type="submission" date="2016-11" db="UniProtKB">
        <authorList>
            <consortium name="WormBaseParasite"/>
        </authorList>
    </citation>
    <scope>IDENTIFICATION</scope>
</reference>
<dbReference type="AlphaFoldDB" id="A0A1I8C0R7"/>
<feature type="region of interest" description="Disordered" evidence="1">
    <location>
        <begin position="38"/>
        <end position="59"/>
    </location>
</feature>
<organism evidence="2 3">
    <name type="scientific">Meloidogyne hapla</name>
    <name type="common">Root-knot nematode worm</name>
    <dbReference type="NCBI Taxonomy" id="6305"/>
    <lineage>
        <taxon>Eukaryota</taxon>
        <taxon>Metazoa</taxon>
        <taxon>Ecdysozoa</taxon>
        <taxon>Nematoda</taxon>
        <taxon>Chromadorea</taxon>
        <taxon>Rhabditida</taxon>
        <taxon>Tylenchina</taxon>
        <taxon>Tylenchomorpha</taxon>
        <taxon>Tylenchoidea</taxon>
        <taxon>Meloidogynidae</taxon>
        <taxon>Meloidogyninae</taxon>
        <taxon>Meloidogyne</taxon>
    </lineage>
</organism>